<organism evidence="2 3">
    <name type="scientific">Pseudomonas fluorescens</name>
    <dbReference type="NCBI Taxonomy" id="294"/>
    <lineage>
        <taxon>Bacteria</taxon>
        <taxon>Pseudomonadati</taxon>
        <taxon>Pseudomonadota</taxon>
        <taxon>Gammaproteobacteria</taxon>
        <taxon>Pseudomonadales</taxon>
        <taxon>Pseudomonadaceae</taxon>
        <taxon>Pseudomonas</taxon>
    </lineage>
</organism>
<feature type="domain" description="TcdA/TcdB toxin pore forming" evidence="1">
    <location>
        <begin position="207"/>
        <end position="838"/>
    </location>
</feature>
<comment type="caution">
    <text evidence="2">The sequence shown here is derived from an EMBL/GenBank/DDBJ whole genome shotgun (WGS) entry which is preliminary data.</text>
</comment>
<reference evidence="2 3" key="2">
    <citation type="journal article" date="2018" name="Nature">
        <title>Mutant phenotypes for thousands of bacterial genes of unknown function.</title>
        <authorList>
            <person name="Price M.N."/>
            <person name="Wetmore K.M."/>
            <person name="Waters R.J."/>
            <person name="Callaghan M."/>
            <person name="Ray J."/>
            <person name="Liu H."/>
            <person name="Kuehl J.V."/>
            <person name="Melnyk R.A."/>
            <person name="Lamson J.S."/>
            <person name="Suh Y."/>
            <person name="Carlson H.K."/>
            <person name="Esquivel Z."/>
            <person name="Sadeeshkumar H."/>
            <person name="Chakraborty R."/>
            <person name="Zane G.M."/>
            <person name="Rubin B.E."/>
            <person name="Wall J.D."/>
            <person name="Visel A."/>
            <person name="Bristow J."/>
            <person name="Blow M.J."/>
            <person name="Arkin A.P."/>
            <person name="Deutschbauer A.M."/>
        </authorList>
    </citation>
    <scope>NUCLEOTIDE SEQUENCE [LARGE SCALE GENOMIC DNA]</scope>
    <source>
        <strain evidence="2 3">FW300-N1B4</strain>
    </source>
</reference>
<proteinExistence type="predicted"/>
<dbReference type="InterPro" id="IPR024769">
    <property type="entry name" value="TcdA/TcdB_pore_forming"/>
</dbReference>
<evidence type="ECO:0000313" key="2">
    <source>
        <dbReference type="EMBL" id="KZN16723.1"/>
    </source>
</evidence>
<protein>
    <recommendedName>
        <fullName evidence="1">TcdA/TcdB toxin pore forming domain-containing protein</fullName>
    </recommendedName>
</protein>
<dbReference type="Proteomes" id="UP000076489">
    <property type="component" value="Unassembled WGS sequence"/>
</dbReference>
<dbReference type="RefSeq" id="WP_063341691.1">
    <property type="nucleotide sequence ID" value="NZ_LUKJ01000003.1"/>
</dbReference>
<evidence type="ECO:0000259" key="1">
    <source>
        <dbReference type="Pfam" id="PF12920"/>
    </source>
</evidence>
<evidence type="ECO:0000313" key="3">
    <source>
        <dbReference type="Proteomes" id="UP000076489"/>
    </source>
</evidence>
<dbReference type="OrthoDB" id="5489595at2"/>
<sequence length="1477" mass="162791">MAAAVEKGGGALRTLIGKLANANLAPEYPESHALLRVLDELRGVPMAQFGEKLGPMSLSAAIRTLEAKTSTGSLMLNTPSHSLLVCKAVEAGATSYLFYDPNFGLYTFVRAADLQRGIEEALADRKLAGLYGIEDLSTTHFDLVALDGSRIADRALPSQVVAGDLLRSEPVMPWQHHAALRTRALSENARLGRSVAELEGMRWAQVIESATHHLLTSQSLEPDYVPLYETVKPTAKGQWTLSMINRRNPSKVLSVTVNDPRFQDIKNWLQERFRTMGEMPSEALPHGPEAINTLNTGFAILALMEILRQREGNGSTAVGASMTLAVRLHSYVIYSQLAHGVVSDVIGVIKLVRLALLDERLIAQTTSSVLSRTMGRVAGEGAGSLLALVNVGFDIYELATADNAPARAGAAVQLSFDVTAVALAGSAYAVGGSFAAFAGPLAVVVGAVGFGVGALARNYSAILVGAQEVGKYIYALKKAYREGGCKVEGGTLSPMSDAVINAIDLRTGTVSLGSQFLWGAIRPGPGLPEVGSGDSVPFNMRERWGLSHQFQLSEPVKTLILPCTPTCEYSYDYQLLPGATHRHDLGFDEARELERDSQGNRTFWFDPWTPFEYLVYKLLPRYRSTRVRVVLDEQCRSLYVPPMPAEWHGKLSYDIEAVTGQYSLSLTQGVAAVQLSTGHDSASLRWVIRATWLSDAQVSVDADGFKLGATEVHCVPGSELYLELERGQIYQMDWSNQRFTLLEQELPDENDASQLKKNLAWLNHGHRLASPYLPLHHFKVPLGDPLHPVHTNAWYEAAGERILYARDLPERLNAEVRLGAVMGDDVYFYHPDQPTLFRADALTGLVNRRYRLFNPRTDSTVVSCQELGEAIRVVQKVTDQEGVSYLFDYLVHMEKVELIAVSCTLDSSLPLDHNDFQWQGWNTFLKRFDGGETGDDASVSMGGDIKTWTTAKFISMQIHAQAQTWSAWVRSRDDWFVTGHDLGLPNPLLMASHRDDEDSMVFYDAGQKRLCVWQREAGAQGGVLLDLLNEVSSVVSVADGYLAQTDAGLVFDLRNAELTLRALSEQWLHKQVDWLKALATVAVQYGHHLFDVIGLSDAIGAPLYARYVEGRILLVSSEQAGNPHSLGRTPDKQAEWLFVPETGQVFRQPLMTVEQMSVLFGNATQLSRHDLPAPLQRVWREWSFAEVSVLGSGLQGRTHDGVILELNDGQPARITGVTREFVDAPGTVNTPQQRIASLIERTPHAPFLRAGSQQSVFTWYDSIARSLFSVDARSDGQWVTYLGKPHDHGFLMYDAIDRLLFSNDKKLFTHRISARRNGQVLMIESSDRSKALQSILMDEVDSLVLGFGHQGMTCQVSAADWSRLDCIVVDLPDLLQQHLDSITGSELAFEMQGLDHWQVVLAGEHLVLTDPDCGHSLIIRNARTLAATTGVILELKLHLWGRYWHLSVLELLNGWTSANVDGAPCELAMVLDASNEV</sequence>
<accession>A0A162BK02</accession>
<name>A0A162BK02_PSEFL</name>
<dbReference type="EMBL" id="LUKJ01000003">
    <property type="protein sequence ID" value="KZN16723.1"/>
    <property type="molecule type" value="Genomic_DNA"/>
</dbReference>
<dbReference type="CDD" id="cd20495">
    <property type="entry name" value="C58_PaToxP-like"/>
    <property type="match status" value="1"/>
</dbReference>
<gene>
    <name evidence="2" type="ORF">A1D17_11360</name>
</gene>
<reference evidence="3" key="1">
    <citation type="submission" date="2016-03" db="EMBL/GenBank/DDBJ databases">
        <authorList>
            <person name="Ray J."/>
            <person name="Price M."/>
            <person name="Deutschbauer A."/>
        </authorList>
    </citation>
    <scope>NUCLEOTIDE SEQUENCE [LARGE SCALE GENOMIC DNA]</scope>
    <source>
        <strain evidence="3">FW300-N1B4</strain>
    </source>
</reference>
<dbReference type="Pfam" id="PF12920">
    <property type="entry name" value="TcdA_TcdB_pore"/>
    <property type="match status" value="1"/>
</dbReference>